<protein>
    <recommendedName>
        <fullName evidence="2">SbsA Ig-like domain-containing protein</fullName>
    </recommendedName>
</protein>
<comment type="caution">
    <text evidence="3">The sequence shown here is derived from an EMBL/GenBank/DDBJ whole genome shotgun (WGS) entry which is preliminary data.</text>
</comment>
<evidence type="ECO:0000313" key="4">
    <source>
        <dbReference type="Proteomes" id="UP000295221"/>
    </source>
</evidence>
<evidence type="ECO:0000313" key="3">
    <source>
        <dbReference type="EMBL" id="TCO06986.1"/>
    </source>
</evidence>
<keyword evidence="4" id="KW-1185">Reference proteome</keyword>
<feature type="domain" description="SbsA Ig-like" evidence="2">
    <location>
        <begin position="24"/>
        <end position="65"/>
    </location>
</feature>
<proteinExistence type="predicted"/>
<sequence length="69" mass="7110">MKNILLKAGLLAVALLVSVGVVGQAPVVDIYSPLQGATEVSLDANLELTFNQEITKGSGGNLSIIRSSD</sequence>
<dbReference type="InterPro" id="IPR032812">
    <property type="entry name" value="SbsA_Ig"/>
</dbReference>
<dbReference type="Pfam" id="PF13205">
    <property type="entry name" value="Big_5"/>
    <property type="match status" value="1"/>
</dbReference>
<accession>A0A4R2GFP6</accession>
<feature type="non-terminal residue" evidence="3">
    <location>
        <position position="69"/>
    </location>
</feature>
<gene>
    <name evidence="3" type="ORF">EV194_111106</name>
</gene>
<evidence type="ECO:0000256" key="1">
    <source>
        <dbReference type="ARBA" id="ARBA00022729"/>
    </source>
</evidence>
<name>A0A4R2GFP6_9BACT</name>
<dbReference type="AlphaFoldDB" id="A0A4R2GFP6"/>
<keyword evidence="1" id="KW-0732">Signal</keyword>
<dbReference type="EMBL" id="SLWK01000011">
    <property type="protein sequence ID" value="TCO06986.1"/>
    <property type="molecule type" value="Genomic_DNA"/>
</dbReference>
<evidence type="ECO:0000259" key="2">
    <source>
        <dbReference type="Pfam" id="PF13205"/>
    </source>
</evidence>
<dbReference type="RefSeq" id="WP_132434569.1">
    <property type="nucleotide sequence ID" value="NZ_SLWK01000011.1"/>
</dbReference>
<reference evidence="3 4" key="1">
    <citation type="submission" date="2019-03" db="EMBL/GenBank/DDBJ databases">
        <title>Genomic Encyclopedia of Type Strains, Phase IV (KMG-IV): sequencing the most valuable type-strain genomes for metagenomic binning, comparative biology and taxonomic classification.</title>
        <authorList>
            <person name="Goeker M."/>
        </authorList>
    </citation>
    <scope>NUCLEOTIDE SEQUENCE [LARGE SCALE GENOMIC DNA]</scope>
    <source>
        <strain evidence="3 4">DSM 24179</strain>
    </source>
</reference>
<organism evidence="3 4">
    <name type="scientific">Natronoflexus pectinivorans</name>
    <dbReference type="NCBI Taxonomy" id="682526"/>
    <lineage>
        <taxon>Bacteria</taxon>
        <taxon>Pseudomonadati</taxon>
        <taxon>Bacteroidota</taxon>
        <taxon>Bacteroidia</taxon>
        <taxon>Marinilabiliales</taxon>
        <taxon>Marinilabiliaceae</taxon>
        <taxon>Natronoflexus</taxon>
    </lineage>
</organism>
<dbReference type="Proteomes" id="UP000295221">
    <property type="component" value="Unassembled WGS sequence"/>
</dbReference>